<comment type="function">
    <text evidence="9">Ferredoxins are iron-sulfur proteins that transfer electrons in a wide variety of metabolic reactions.</text>
</comment>
<dbReference type="PROSITE" id="PS00198">
    <property type="entry name" value="4FE4S_FER_1"/>
    <property type="match status" value="1"/>
</dbReference>
<dbReference type="Pfam" id="PF12838">
    <property type="entry name" value="Fer4_7"/>
    <property type="match status" value="1"/>
</dbReference>
<evidence type="ECO:0000256" key="8">
    <source>
        <dbReference type="ARBA" id="ARBA00023014"/>
    </source>
</evidence>
<name>A0A1L8CL60_9PROT</name>
<feature type="region of interest" description="Disordered" evidence="10">
    <location>
        <begin position="93"/>
        <end position="114"/>
    </location>
</feature>
<evidence type="ECO:0000313" key="12">
    <source>
        <dbReference type="EMBL" id="GAV19625.1"/>
    </source>
</evidence>
<evidence type="ECO:0000256" key="7">
    <source>
        <dbReference type="ARBA" id="ARBA00023004"/>
    </source>
</evidence>
<reference evidence="12 13" key="1">
    <citation type="journal article" date="2017" name="Arch. Microbiol.">
        <title>Mariprofundus micogutta sp. nov., a novel iron-oxidizing zetaproteobacterium isolated from a deep-sea hydrothermal field at the Bayonnaise knoll of the Izu-Ogasawara arc, and a description of Mariprofundales ord. nov. and Zetaproteobacteria classis nov.</title>
        <authorList>
            <person name="Makita H."/>
            <person name="Tanaka E."/>
            <person name="Mitsunobu S."/>
            <person name="Miyazaki M."/>
            <person name="Nunoura T."/>
            <person name="Uematsu K."/>
            <person name="Takaki Y."/>
            <person name="Nishi S."/>
            <person name="Shimamura S."/>
            <person name="Takai K."/>
        </authorList>
    </citation>
    <scope>NUCLEOTIDE SEQUENCE [LARGE SCALE GENOMIC DNA]</scope>
    <source>
        <strain evidence="12 13">ET2</strain>
    </source>
</reference>
<dbReference type="InterPro" id="IPR050294">
    <property type="entry name" value="RnfB_subfamily"/>
</dbReference>
<dbReference type="GO" id="GO:0046872">
    <property type="term" value="F:metal ion binding"/>
    <property type="evidence" value="ECO:0007669"/>
    <property type="project" value="UniProtKB-UniRule"/>
</dbReference>
<dbReference type="InterPro" id="IPR000813">
    <property type="entry name" value="7Fe_ferredoxin"/>
</dbReference>
<dbReference type="PANTHER" id="PTHR42859:SF2">
    <property type="entry name" value="FERREDOXIN"/>
    <property type="match status" value="1"/>
</dbReference>
<gene>
    <name evidence="12" type="ORF">MMIC_P0574</name>
</gene>
<dbReference type="PRINTS" id="PR00354">
    <property type="entry name" value="7FE8SFRDOXIN"/>
</dbReference>
<feature type="domain" description="4Fe-4S ferredoxin-type" evidence="11">
    <location>
        <begin position="1"/>
        <end position="31"/>
    </location>
</feature>
<organism evidence="12 13">
    <name type="scientific">Mariprofundus micogutta</name>
    <dbReference type="NCBI Taxonomy" id="1921010"/>
    <lineage>
        <taxon>Bacteria</taxon>
        <taxon>Pseudomonadati</taxon>
        <taxon>Pseudomonadota</taxon>
        <taxon>Candidatius Mariprofundia</taxon>
        <taxon>Mariprofundales</taxon>
        <taxon>Mariprofundaceae</taxon>
        <taxon>Mariprofundus</taxon>
    </lineage>
</organism>
<sequence length="114" mass="12787">MAFVVTQLCKDCVDTACVAVCPVDCFYQPKEISEETPNLLYISPEECIDCAVCEPECPWEAIYPEEDVPEVFISDIELNELCDSDRESFDLAEVKDHTPPSSEEVAQNKAKYGL</sequence>
<dbReference type="Proteomes" id="UP000231632">
    <property type="component" value="Unassembled WGS sequence"/>
</dbReference>
<dbReference type="PROSITE" id="PS51379">
    <property type="entry name" value="4FE4S_FER_2"/>
    <property type="match status" value="2"/>
</dbReference>
<evidence type="ECO:0000256" key="4">
    <source>
        <dbReference type="ARBA" id="ARBA00022485"/>
    </source>
</evidence>
<dbReference type="GO" id="GO:0051539">
    <property type="term" value="F:4 iron, 4 sulfur cluster binding"/>
    <property type="evidence" value="ECO:0007669"/>
    <property type="project" value="UniProtKB-UniRule"/>
</dbReference>
<dbReference type="OrthoDB" id="9803397at2"/>
<dbReference type="SUPFAM" id="SSF54862">
    <property type="entry name" value="4Fe-4S ferredoxins"/>
    <property type="match status" value="1"/>
</dbReference>
<evidence type="ECO:0000259" key="11">
    <source>
        <dbReference type="PROSITE" id="PS51379"/>
    </source>
</evidence>
<keyword evidence="4 9" id="KW-0004">4Fe-4S</keyword>
<evidence type="ECO:0000256" key="3">
    <source>
        <dbReference type="ARBA" id="ARBA00022448"/>
    </source>
</evidence>
<dbReference type="Gene3D" id="3.30.70.20">
    <property type="match status" value="1"/>
</dbReference>
<dbReference type="InterPro" id="IPR017900">
    <property type="entry name" value="4Fe4S_Fe_S_CS"/>
</dbReference>
<accession>A0A1L8CL60</accession>
<protein>
    <recommendedName>
        <fullName evidence="9">Ferredoxin</fullName>
    </recommendedName>
</protein>
<evidence type="ECO:0000313" key="13">
    <source>
        <dbReference type="Proteomes" id="UP000231632"/>
    </source>
</evidence>
<evidence type="ECO:0000256" key="10">
    <source>
        <dbReference type="SAM" id="MobiDB-lite"/>
    </source>
</evidence>
<keyword evidence="5 9" id="KW-0479">Metal-binding</keyword>
<keyword evidence="3 9" id="KW-0813">Transport</keyword>
<evidence type="ECO:0000256" key="1">
    <source>
        <dbReference type="ARBA" id="ARBA00001927"/>
    </source>
</evidence>
<keyword evidence="7 9" id="KW-0408">Iron</keyword>
<dbReference type="RefSeq" id="WP_072658847.1">
    <property type="nucleotide sequence ID" value="NZ_BDFD01000003.1"/>
</dbReference>
<proteinExistence type="predicted"/>
<keyword evidence="8 9" id="KW-0411">Iron-sulfur</keyword>
<evidence type="ECO:0000256" key="2">
    <source>
        <dbReference type="ARBA" id="ARBA00001966"/>
    </source>
</evidence>
<dbReference type="InterPro" id="IPR017896">
    <property type="entry name" value="4Fe4S_Fe-S-bd"/>
</dbReference>
<keyword evidence="6 9" id="KW-0249">Electron transport</keyword>
<evidence type="ECO:0000256" key="9">
    <source>
        <dbReference type="RuleBase" id="RU365098"/>
    </source>
</evidence>
<dbReference type="EMBL" id="BDFD01000003">
    <property type="protein sequence ID" value="GAV19625.1"/>
    <property type="molecule type" value="Genomic_DNA"/>
</dbReference>
<evidence type="ECO:0000256" key="5">
    <source>
        <dbReference type="ARBA" id="ARBA00022723"/>
    </source>
</evidence>
<dbReference type="STRING" id="1921010.MMIC_P0574"/>
<dbReference type="AlphaFoldDB" id="A0A1L8CL60"/>
<comment type="cofactor">
    <cofactor evidence="1">
        <name>[3Fe-4S] cluster</name>
        <dbReference type="ChEBI" id="CHEBI:21137"/>
    </cofactor>
</comment>
<feature type="domain" description="4Fe-4S ferredoxin-type" evidence="11">
    <location>
        <begin position="38"/>
        <end position="67"/>
    </location>
</feature>
<dbReference type="GO" id="GO:0009055">
    <property type="term" value="F:electron transfer activity"/>
    <property type="evidence" value="ECO:0007669"/>
    <property type="project" value="UniProtKB-UniRule"/>
</dbReference>
<dbReference type="PANTHER" id="PTHR42859">
    <property type="entry name" value="OXIDOREDUCTASE"/>
    <property type="match status" value="1"/>
</dbReference>
<comment type="cofactor">
    <cofactor evidence="2 9">
        <name>[4Fe-4S] cluster</name>
        <dbReference type="ChEBI" id="CHEBI:49883"/>
    </cofactor>
</comment>
<evidence type="ECO:0000256" key="6">
    <source>
        <dbReference type="ARBA" id="ARBA00022982"/>
    </source>
</evidence>
<keyword evidence="13" id="KW-1185">Reference proteome</keyword>
<comment type="caution">
    <text evidence="12">The sequence shown here is derived from an EMBL/GenBank/DDBJ whole genome shotgun (WGS) entry which is preliminary data.</text>
</comment>